<organism evidence="19 20">
    <name type="scientific">Roseomonas mucosa</name>
    <dbReference type="NCBI Taxonomy" id="207340"/>
    <lineage>
        <taxon>Bacteria</taxon>
        <taxon>Pseudomonadati</taxon>
        <taxon>Pseudomonadota</taxon>
        <taxon>Alphaproteobacteria</taxon>
        <taxon>Acetobacterales</taxon>
        <taxon>Roseomonadaceae</taxon>
        <taxon>Roseomonas</taxon>
    </lineage>
</organism>
<dbReference type="CDD" id="cd01347">
    <property type="entry name" value="ligand_gated_channel"/>
    <property type="match status" value="1"/>
</dbReference>
<keyword evidence="10 15" id="KW-0798">TonB box</keyword>
<keyword evidence="12" id="KW-0675">Receptor</keyword>
<sequence>MSTAPKHPWALSRTGAAALTAASLALTPHAALSQDTTVQLPEIQVQGQRQTSTGPVQGYVATQSASATKTDTPLIETPQSVTVVTRDQMDDRAVRNVEEALAYVPGLATGFSGNDTRFDSFRLRGFDARPSQFLDGLRLLRQFGPTSIEQDGLERIEVIRGPNSVLYGQTPPGGMINMISKRPTERPFGEVNLQAGSYDRYQGSFDLGGPLTQDGQFLYRLTGLVRQSGTQVDHVNDDRYFIAPAITWRPGADTRLTLLGRFQYDQGGSPIGLPAVGTLLPNRNGTIKRNWFAGEPGFNNSDITTTSIGWNLEHRFDDVWSVRQNARYMHNRVAYETMYVSGLSADQRRLTRGSLLQRESSDTVNLDNSVEARFDTGALRHTVLAGYDFRQYWGHYQASFGQTGTVPSLDIFTRNYGAAVPDPRLGTGAKTDRNDDYGQHGIYLQDQVRLDRLLITGGLRQDWSTTSQTSRRNGVRTRSNDDALTGRIAVMYLFDFGLSPYASYTTSFDPVIGATAAQRGATPFKPTEGEQYELGVKYQPPGRNSFVTAAVFELTQTNVTTRDPVYTSSQIQTGEVRSRGVELEAVASLAEGLDLTASYTYLDAEITRSNTLITGTTRTTKGNRPGLVPAHTANLWMKYRFDRDSKLAGLGLGGGVRYIGNLYGEDANQYLSPSVTLFDASVSYDLGQYRLSVNASNLFDKEYVSSCTGTYYCYWGNGRTVIGNLAYRW</sequence>
<evidence type="ECO:0000256" key="10">
    <source>
        <dbReference type="ARBA" id="ARBA00023077"/>
    </source>
</evidence>
<keyword evidence="9" id="KW-0406">Ion transport</keyword>
<evidence type="ECO:0000256" key="15">
    <source>
        <dbReference type="RuleBase" id="RU003357"/>
    </source>
</evidence>
<comment type="subcellular location">
    <subcellularLocation>
        <location evidence="1 14">Cell outer membrane</location>
        <topology evidence="1 14">Multi-pass membrane protein</topology>
    </subcellularLocation>
</comment>
<dbReference type="Gene3D" id="2.170.130.10">
    <property type="entry name" value="TonB-dependent receptor, plug domain"/>
    <property type="match status" value="1"/>
</dbReference>
<evidence type="ECO:0000256" key="11">
    <source>
        <dbReference type="ARBA" id="ARBA00023136"/>
    </source>
</evidence>
<evidence type="ECO:0000256" key="5">
    <source>
        <dbReference type="ARBA" id="ARBA00022496"/>
    </source>
</evidence>
<dbReference type="PANTHER" id="PTHR32552">
    <property type="entry name" value="FERRICHROME IRON RECEPTOR-RELATED"/>
    <property type="match status" value="1"/>
</dbReference>
<keyword evidence="7 16" id="KW-0732">Signal</keyword>
<keyword evidence="4 14" id="KW-1134">Transmembrane beta strand</keyword>
<dbReference type="InterPro" id="IPR010105">
    <property type="entry name" value="TonB_sidphr_rcpt"/>
</dbReference>
<evidence type="ECO:0000256" key="16">
    <source>
        <dbReference type="SAM" id="SignalP"/>
    </source>
</evidence>
<dbReference type="NCBIfam" id="TIGR01783">
    <property type="entry name" value="TonB-siderophor"/>
    <property type="match status" value="1"/>
</dbReference>
<dbReference type="GO" id="GO:0015891">
    <property type="term" value="P:siderophore transport"/>
    <property type="evidence" value="ECO:0007669"/>
    <property type="project" value="InterPro"/>
</dbReference>
<dbReference type="InterPro" id="IPR037066">
    <property type="entry name" value="Plug_dom_sf"/>
</dbReference>
<accession>A0A1S8D8L6</accession>
<dbReference type="AlphaFoldDB" id="A0A1S8D8L6"/>
<keyword evidence="13 14" id="KW-0998">Cell outer membrane</keyword>
<comment type="caution">
    <text evidence="19">The sequence shown here is derived from an EMBL/GenBank/DDBJ whole genome shotgun (WGS) entry which is preliminary data.</text>
</comment>
<gene>
    <name evidence="19" type="ORF">APZ41_002920</name>
</gene>
<evidence type="ECO:0000256" key="2">
    <source>
        <dbReference type="ARBA" id="ARBA00009810"/>
    </source>
</evidence>
<dbReference type="Proteomes" id="UP000054844">
    <property type="component" value="Unassembled WGS sequence"/>
</dbReference>
<dbReference type="PROSITE" id="PS52016">
    <property type="entry name" value="TONB_DEPENDENT_REC_3"/>
    <property type="match status" value="1"/>
</dbReference>
<dbReference type="InterPro" id="IPR036942">
    <property type="entry name" value="Beta-barrel_TonB_sf"/>
</dbReference>
<evidence type="ECO:0000256" key="6">
    <source>
        <dbReference type="ARBA" id="ARBA00022692"/>
    </source>
</evidence>
<feature type="chain" id="PRO_5013272585" evidence="16">
    <location>
        <begin position="34"/>
        <end position="729"/>
    </location>
</feature>
<dbReference type="SUPFAM" id="SSF56935">
    <property type="entry name" value="Porins"/>
    <property type="match status" value="1"/>
</dbReference>
<keyword evidence="5" id="KW-0410">Iron transport</keyword>
<dbReference type="GO" id="GO:0015344">
    <property type="term" value="F:siderophore uptake transmembrane transporter activity"/>
    <property type="evidence" value="ECO:0007669"/>
    <property type="project" value="TreeGrafter"/>
</dbReference>
<protein>
    <submittedName>
        <fullName evidence="19">Methicillin resistance protein FmtA</fullName>
    </submittedName>
</protein>
<dbReference type="FunFam" id="2.170.130.10:FF:000001">
    <property type="entry name" value="Catecholate siderophore TonB-dependent receptor"/>
    <property type="match status" value="1"/>
</dbReference>
<dbReference type="GO" id="GO:0009279">
    <property type="term" value="C:cell outer membrane"/>
    <property type="evidence" value="ECO:0007669"/>
    <property type="project" value="UniProtKB-SubCell"/>
</dbReference>
<dbReference type="InterPro" id="IPR000531">
    <property type="entry name" value="Beta-barrel_TonB"/>
</dbReference>
<name>A0A1S8D8L6_9PROT</name>
<evidence type="ECO:0000259" key="18">
    <source>
        <dbReference type="Pfam" id="PF07715"/>
    </source>
</evidence>
<dbReference type="EMBL" id="LLWF02000004">
    <property type="protein sequence ID" value="ONH84712.1"/>
    <property type="molecule type" value="Genomic_DNA"/>
</dbReference>
<keyword evidence="3 14" id="KW-0813">Transport</keyword>
<keyword evidence="20" id="KW-1185">Reference proteome</keyword>
<evidence type="ECO:0000256" key="7">
    <source>
        <dbReference type="ARBA" id="ARBA00022729"/>
    </source>
</evidence>
<evidence type="ECO:0000256" key="3">
    <source>
        <dbReference type="ARBA" id="ARBA00022448"/>
    </source>
</evidence>
<feature type="domain" description="TonB-dependent receptor-like beta-barrel" evidence="17">
    <location>
        <begin position="248"/>
        <end position="698"/>
    </location>
</feature>
<dbReference type="Pfam" id="PF00593">
    <property type="entry name" value="TonB_dep_Rec_b-barrel"/>
    <property type="match status" value="1"/>
</dbReference>
<feature type="domain" description="TonB-dependent receptor plug" evidence="18">
    <location>
        <begin position="74"/>
        <end position="174"/>
    </location>
</feature>
<evidence type="ECO:0000256" key="14">
    <source>
        <dbReference type="PROSITE-ProRule" id="PRU01360"/>
    </source>
</evidence>
<keyword evidence="6 14" id="KW-0812">Transmembrane</keyword>
<dbReference type="PANTHER" id="PTHR32552:SF68">
    <property type="entry name" value="FERRICHROME OUTER MEMBRANE TRANSPORTER_PHAGE RECEPTOR"/>
    <property type="match status" value="1"/>
</dbReference>
<dbReference type="GO" id="GO:0038023">
    <property type="term" value="F:signaling receptor activity"/>
    <property type="evidence" value="ECO:0007669"/>
    <property type="project" value="InterPro"/>
</dbReference>
<evidence type="ECO:0000313" key="19">
    <source>
        <dbReference type="EMBL" id="ONH84712.1"/>
    </source>
</evidence>
<evidence type="ECO:0000256" key="12">
    <source>
        <dbReference type="ARBA" id="ARBA00023170"/>
    </source>
</evidence>
<dbReference type="Pfam" id="PF07715">
    <property type="entry name" value="Plug"/>
    <property type="match status" value="1"/>
</dbReference>
<dbReference type="InterPro" id="IPR039426">
    <property type="entry name" value="TonB-dep_rcpt-like"/>
</dbReference>
<dbReference type="Gene3D" id="2.40.170.20">
    <property type="entry name" value="TonB-dependent receptor, beta-barrel domain"/>
    <property type="match status" value="1"/>
</dbReference>
<dbReference type="FunFam" id="2.40.170.20:FF:000005">
    <property type="entry name" value="TonB-dependent siderophore receptor"/>
    <property type="match status" value="1"/>
</dbReference>
<evidence type="ECO:0000256" key="9">
    <source>
        <dbReference type="ARBA" id="ARBA00023065"/>
    </source>
</evidence>
<evidence type="ECO:0000256" key="1">
    <source>
        <dbReference type="ARBA" id="ARBA00004571"/>
    </source>
</evidence>
<dbReference type="STRING" id="207340.APZ41_002920"/>
<evidence type="ECO:0000256" key="8">
    <source>
        <dbReference type="ARBA" id="ARBA00023004"/>
    </source>
</evidence>
<comment type="similarity">
    <text evidence="2 14 15">Belongs to the TonB-dependent receptor family.</text>
</comment>
<feature type="signal peptide" evidence="16">
    <location>
        <begin position="1"/>
        <end position="33"/>
    </location>
</feature>
<keyword evidence="8" id="KW-0408">Iron</keyword>
<keyword evidence="11 14" id="KW-0472">Membrane</keyword>
<dbReference type="InterPro" id="IPR012910">
    <property type="entry name" value="Plug_dom"/>
</dbReference>
<evidence type="ECO:0000313" key="20">
    <source>
        <dbReference type="Proteomes" id="UP000054844"/>
    </source>
</evidence>
<proteinExistence type="inferred from homology"/>
<evidence type="ECO:0000256" key="13">
    <source>
        <dbReference type="ARBA" id="ARBA00023237"/>
    </source>
</evidence>
<dbReference type="RefSeq" id="WP_076970058.1">
    <property type="nucleotide sequence ID" value="NZ_JBJDPP010000001.1"/>
</dbReference>
<reference evidence="19" key="1">
    <citation type="submission" date="2016-12" db="EMBL/GenBank/DDBJ databases">
        <title>Draft genome sequence of Roseomonas mucosa strain AU37, isolated from a peripheral intravenous catheter.</title>
        <authorList>
            <person name="Choudhury M.A."/>
            <person name="Sidjabat H.E."/>
            <person name="Wailan A.M."/>
            <person name="Zhang L."/>
            <person name="Marsh N.M."/>
            <person name="Rickard C.M."/>
            <person name="Davies M."/>
            <person name="Mcmillan D.J."/>
        </authorList>
    </citation>
    <scope>NUCLEOTIDE SEQUENCE [LARGE SCALE GENOMIC DNA]</scope>
    <source>
        <strain evidence="19">AU37</strain>
    </source>
</reference>
<evidence type="ECO:0000256" key="4">
    <source>
        <dbReference type="ARBA" id="ARBA00022452"/>
    </source>
</evidence>
<evidence type="ECO:0000259" key="17">
    <source>
        <dbReference type="Pfam" id="PF00593"/>
    </source>
</evidence>